<evidence type="ECO:0000313" key="2">
    <source>
        <dbReference type="Proteomes" id="UP000053447"/>
    </source>
</evidence>
<dbReference type="STRING" id="1408657.A0A0W4ZUP1"/>
<keyword evidence="2" id="KW-1185">Reference proteome</keyword>
<dbReference type="OrthoDB" id="5545479at2759"/>
<accession>A0A0W4ZUP1</accession>
<evidence type="ECO:0008006" key="3">
    <source>
        <dbReference type="Google" id="ProtNLM"/>
    </source>
</evidence>
<comment type="caution">
    <text evidence="1">The sequence shown here is derived from an EMBL/GenBank/DDBJ whole genome shotgun (WGS) entry which is preliminary data.</text>
</comment>
<sequence length="91" mass="10770">MCFFFFGVEDFSTKVQGYENLFVYCPICHNISVTPINEKKFITICFIPLIPYSWGKVMRCYICSWFQNTDDAEIQRISIMKYQTPSPHNYA</sequence>
<reference evidence="2" key="1">
    <citation type="journal article" date="2016" name="Nat. Commun.">
        <title>Genome analysis of three Pneumocystis species reveals adaptation mechanisms to life exclusively in mammalian hosts.</title>
        <authorList>
            <person name="Ma L."/>
            <person name="Chen Z."/>
            <person name="Huang D.W."/>
            <person name="Kutty G."/>
            <person name="Ishihara M."/>
            <person name="Wang H."/>
            <person name="Abouelleil A."/>
            <person name="Bishop L."/>
            <person name="Davey E."/>
            <person name="Deng R."/>
            <person name="Deng X."/>
            <person name="Fan L."/>
            <person name="Fantoni G."/>
            <person name="Fitzgerald M."/>
            <person name="Gogineni E."/>
            <person name="Goldberg J.M."/>
            <person name="Handley G."/>
            <person name="Hu X."/>
            <person name="Huber C."/>
            <person name="Jiao X."/>
            <person name="Jones K."/>
            <person name="Levin J.Z."/>
            <person name="Liu Y."/>
            <person name="Macdonald P."/>
            <person name="Melnikov A."/>
            <person name="Raley C."/>
            <person name="Sassi M."/>
            <person name="Sherman B.T."/>
            <person name="Song X."/>
            <person name="Sykes S."/>
            <person name="Tran B."/>
            <person name="Walsh L."/>
            <person name="Xia Y."/>
            <person name="Yang J."/>
            <person name="Young S."/>
            <person name="Zeng Q."/>
            <person name="Zheng X."/>
            <person name="Stephens R."/>
            <person name="Nusbaum C."/>
            <person name="Birren B.W."/>
            <person name="Azadi P."/>
            <person name="Lempicki R.A."/>
            <person name="Cuomo C.A."/>
            <person name="Kovacs J.A."/>
        </authorList>
    </citation>
    <scope>NUCLEOTIDE SEQUENCE [LARGE SCALE GENOMIC DNA]</scope>
    <source>
        <strain evidence="2">RU7</strain>
    </source>
</reference>
<proteinExistence type="predicted"/>
<dbReference type="VEuPathDB" id="FungiDB:T551_00779"/>
<dbReference type="PANTHER" id="PTHR28139:SF1">
    <property type="entry name" value="UPF0768 PROTEIN YBL029C-A"/>
    <property type="match status" value="1"/>
</dbReference>
<dbReference type="GeneID" id="28939298"/>
<dbReference type="AlphaFoldDB" id="A0A0W4ZUP1"/>
<evidence type="ECO:0000313" key="1">
    <source>
        <dbReference type="EMBL" id="KTW32097.1"/>
    </source>
</evidence>
<dbReference type="EMBL" id="LFWA01000003">
    <property type="protein sequence ID" value="KTW32097.1"/>
    <property type="molecule type" value="Genomic_DNA"/>
</dbReference>
<dbReference type="Proteomes" id="UP000053447">
    <property type="component" value="Unassembled WGS sequence"/>
</dbReference>
<name>A0A0W4ZUP1_PNEJ7</name>
<dbReference type="RefSeq" id="XP_018230789.1">
    <property type="nucleotide sequence ID" value="XM_018373043.1"/>
</dbReference>
<organism evidence="1 2">
    <name type="scientific">Pneumocystis jirovecii (strain RU7)</name>
    <name type="common">Human pneumocystis pneumonia agent</name>
    <dbReference type="NCBI Taxonomy" id="1408657"/>
    <lineage>
        <taxon>Eukaryota</taxon>
        <taxon>Fungi</taxon>
        <taxon>Dikarya</taxon>
        <taxon>Ascomycota</taxon>
        <taxon>Taphrinomycotina</taxon>
        <taxon>Pneumocystomycetes</taxon>
        <taxon>Pneumocystaceae</taxon>
        <taxon>Pneumocystis</taxon>
    </lineage>
</organism>
<gene>
    <name evidence="1" type="ORF">T551_00779</name>
</gene>
<protein>
    <recommendedName>
        <fullName evidence="3">Zinc-ribbon 15 domain-containing protein</fullName>
    </recommendedName>
</protein>
<dbReference type="PANTHER" id="PTHR28139">
    <property type="entry name" value="UPF0768 PROTEIN YBL029C-A"/>
    <property type="match status" value="1"/>
</dbReference>